<protein>
    <recommendedName>
        <fullName evidence="2">non-specific serine/threonine protein kinase</fullName>
        <ecNumber evidence="2">2.7.11.1</ecNumber>
    </recommendedName>
</protein>
<dbReference type="InterPro" id="IPR017441">
    <property type="entry name" value="Protein_kinase_ATP_BS"/>
</dbReference>
<evidence type="ECO:0000256" key="14">
    <source>
        <dbReference type="ARBA" id="ARBA00048679"/>
    </source>
</evidence>
<keyword evidence="12" id="KW-0325">Glycoprotein</keyword>
<dbReference type="Gene3D" id="3.30.200.20">
    <property type="entry name" value="Phosphorylase Kinase, domain 1"/>
    <property type="match status" value="1"/>
</dbReference>
<evidence type="ECO:0000256" key="17">
    <source>
        <dbReference type="SAM" id="SignalP"/>
    </source>
</evidence>
<evidence type="ECO:0000256" key="3">
    <source>
        <dbReference type="ARBA" id="ARBA00022527"/>
    </source>
</evidence>
<keyword evidence="10 16" id="KW-1133">Transmembrane helix</keyword>
<dbReference type="PROSITE" id="PS00108">
    <property type="entry name" value="PROTEIN_KINASE_ST"/>
    <property type="match status" value="1"/>
</dbReference>
<dbReference type="InterPro" id="IPR025287">
    <property type="entry name" value="WAK_GUB"/>
</dbReference>
<dbReference type="InterPro" id="IPR000719">
    <property type="entry name" value="Prot_kinase_dom"/>
</dbReference>
<evidence type="ECO:0000256" key="8">
    <source>
        <dbReference type="ARBA" id="ARBA00022777"/>
    </source>
</evidence>
<evidence type="ECO:0000256" key="10">
    <source>
        <dbReference type="ARBA" id="ARBA00022989"/>
    </source>
</evidence>
<feature type="transmembrane region" description="Helical" evidence="16">
    <location>
        <begin position="281"/>
        <end position="303"/>
    </location>
</feature>
<dbReference type="GO" id="GO:0030247">
    <property type="term" value="F:polysaccharide binding"/>
    <property type="evidence" value="ECO:0007669"/>
    <property type="project" value="InterPro"/>
</dbReference>
<dbReference type="Pfam" id="PF14380">
    <property type="entry name" value="WAK_assoc"/>
    <property type="match status" value="1"/>
</dbReference>
<dbReference type="GO" id="GO:0004674">
    <property type="term" value="F:protein serine/threonine kinase activity"/>
    <property type="evidence" value="ECO:0007669"/>
    <property type="project" value="UniProtKB-KW"/>
</dbReference>
<comment type="subcellular location">
    <subcellularLocation>
        <location evidence="1">Membrane</location>
        <topology evidence="1">Single-pass type I membrane protein</topology>
    </subcellularLocation>
</comment>
<dbReference type="InterPro" id="IPR008271">
    <property type="entry name" value="Ser/Thr_kinase_AS"/>
</dbReference>
<reference evidence="19 20" key="1">
    <citation type="journal article" date="2023" name="BMC Biotechnol.">
        <title>Vitis rotundifolia cv Carlos genome sequencing.</title>
        <authorList>
            <person name="Huff M."/>
            <person name="Hulse-Kemp A."/>
            <person name="Scheffler B."/>
            <person name="Youngblood R."/>
            <person name="Simpson S."/>
            <person name="Babiker E."/>
            <person name="Staton M."/>
        </authorList>
    </citation>
    <scope>NUCLEOTIDE SEQUENCE [LARGE SCALE GENOMIC DNA]</scope>
    <source>
        <tissue evidence="19">Leaf</tissue>
    </source>
</reference>
<comment type="caution">
    <text evidence="19">The sequence shown here is derived from an EMBL/GenBank/DDBJ whole genome shotgun (WGS) entry which is preliminary data.</text>
</comment>
<comment type="catalytic activity">
    <reaction evidence="14">
        <text>L-seryl-[protein] + ATP = O-phospho-L-seryl-[protein] + ADP + H(+)</text>
        <dbReference type="Rhea" id="RHEA:17989"/>
        <dbReference type="Rhea" id="RHEA-COMP:9863"/>
        <dbReference type="Rhea" id="RHEA-COMP:11604"/>
        <dbReference type="ChEBI" id="CHEBI:15378"/>
        <dbReference type="ChEBI" id="CHEBI:29999"/>
        <dbReference type="ChEBI" id="CHEBI:30616"/>
        <dbReference type="ChEBI" id="CHEBI:83421"/>
        <dbReference type="ChEBI" id="CHEBI:456216"/>
        <dbReference type="EC" id="2.7.11.1"/>
    </reaction>
</comment>
<dbReference type="PROSITE" id="PS50011">
    <property type="entry name" value="PROTEIN_KINASE_DOM"/>
    <property type="match status" value="1"/>
</dbReference>
<evidence type="ECO:0000256" key="6">
    <source>
        <dbReference type="ARBA" id="ARBA00022729"/>
    </source>
</evidence>
<keyword evidence="20" id="KW-1185">Reference proteome</keyword>
<accession>A0AA38YUV2</accession>
<evidence type="ECO:0000256" key="12">
    <source>
        <dbReference type="ARBA" id="ARBA00023180"/>
    </source>
</evidence>
<evidence type="ECO:0000256" key="9">
    <source>
        <dbReference type="ARBA" id="ARBA00022840"/>
    </source>
</evidence>
<keyword evidence="8" id="KW-0418">Kinase</keyword>
<dbReference type="GO" id="GO:0005524">
    <property type="term" value="F:ATP binding"/>
    <property type="evidence" value="ECO:0007669"/>
    <property type="project" value="UniProtKB-UniRule"/>
</dbReference>
<evidence type="ECO:0000256" key="5">
    <source>
        <dbReference type="ARBA" id="ARBA00022692"/>
    </source>
</evidence>
<evidence type="ECO:0000256" key="4">
    <source>
        <dbReference type="ARBA" id="ARBA00022679"/>
    </source>
</evidence>
<evidence type="ECO:0000313" key="20">
    <source>
        <dbReference type="Proteomes" id="UP001168098"/>
    </source>
</evidence>
<dbReference type="Proteomes" id="UP001168098">
    <property type="component" value="Unassembled WGS sequence"/>
</dbReference>
<feature type="signal peptide" evidence="17">
    <location>
        <begin position="1"/>
        <end position="32"/>
    </location>
</feature>
<keyword evidence="3" id="KW-0723">Serine/threonine-protein kinase</keyword>
<dbReference type="AlphaFoldDB" id="A0AA38YUV2"/>
<dbReference type="PROSITE" id="PS00107">
    <property type="entry name" value="PROTEIN_KINASE_ATP"/>
    <property type="match status" value="1"/>
</dbReference>
<dbReference type="Gene3D" id="1.10.510.10">
    <property type="entry name" value="Transferase(Phosphotransferase) domain 1"/>
    <property type="match status" value="1"/>
</dbReference>
<evidence type="ECO:0000256" key="11">
    <source>
        <dbReference type="ARBA" id="ARBA00023136"/>
    </source>
</evidence>
<keyword evidence="6 17" id="KW-0732">Signal</keyword>
<dbReference type="InterPro" id="IPR011009">
    <property type="entry name" value="Kinase-like_dom_sf"/>
</dbReference>
<keyword evidence="11 16" id="KW-0472">Membrane</keyword>
<dbReference type="SMART" id="SM00220">
    <property type="entry name" value="S_TKc"/>
    <property type="match status" value="1"/>
</dbReference>
<dbReference type="FunFam" id="3.30.200.20:FF:000178">
    <property type="entry name" value="serine/threonine-protein kinase PBS1-like"/>
    <property type="match status" value="1"/>
</dbReference>
<evidence type="ECO:0000256" key="15">
    <source>
        <dbReference type="PROSITE-ProRule" id="PRU10141"/>
    </source>
</evidence>
<feature type="domain" description="Protein kinase" evidence="18">
    <location>
        <begin position="351"/>
        <end position="640"/>
    </location>
</feature>
<dbReference type="EC" id="2.7.11.1" evidence="2"/>
<dbReference type="FunFam" id="1.10.510.10:FF:000590">
    <property type="entry name" value="PR5-like receptor kinase"/>
    <property type="match status" value="1"/>
</dbReference>
<feature type="chain" id="PRO_5041350217" description="non-specific serine/threonine protein kinase" evidence="17">
    <location>
        <begin position="33"/>
        <end position="659"/>
    </location>
</feature>
<evidence type="ECO:0000256" key="7">
    <source>
        <dbReference type="ARBA" id="ARBA00022741"/>
    </source>
</evidence>
<evidence type="ECO:0000256" key="2">
    <source>
        <dbReference type="ARBA" id="ARBA00012513"/>
    </source>
</evidence>
<organism evidence="19 20">
    <name type="scientific">Vitis rotundifolia</name>
    <name type="common">Muscadine grape</name>
    <dbReference type="NCBI Taxonomy" id="103349"/>
    <lineage>
        <taxon>Eukaryota</taxon>
        <taxon>Viridiplantae</taxon>
        <taxon>Streptophyta</taxon>
        <taxon>Embryophyta</taxon>
        <taxon>Tracheophyta</taxon>
        <taxon>Spermatophyta</taxon>
        <taxon>Magnoliopsida</taxon>
        <taxon>eudicotyledons</taxon>
        <taxon>Gunneridae</taxon>
        <taxon>Pentapetalae</taxon>
        <taxon>rosids</taxon>
        <taxon>Vitales</taxon>
        <taxon>Vitaceae</taxon>
        <taxon>Viteae</taxon>
        <taxon>Vitis</taxon>
    </lineage>
</organism>
<name>A0AA38YUV2_VITRO</name>
<keyword evidence="7 15" id="KW-0547">Nucleotide-binding</keyword>
<gene>
    <name evidence="19" type="ORF">PVL29_022107</name>
</gene>
<keyword evidence="9 15" id="KW-0067">ATP-binding</keyword>
<dbReference type="InterPro" id="IPR032872">
    <property type="entry name" value="WAK_assoc_C"/>
</dbReference>
<dbReference type="Pfam" id="PF00069">
    <property type="entry name" value="Pkinase"/>
    <property type="match status" value="1"/>
</dbReference>
<comment type="catalytic activity">
    <reaction evidence="13">
        <text>L-threonyl-[protein] + ATP = O-phospho-L-threonyl-[protein] + ADP + H(+)</text>
        <dbReference type="Rhea" id="RHEA:46608"/>
        <dbReference type="Rhea" id="RHEA-COMP:11060"/>
        <dbReference type="Rhea" id="RHEA-COMP:11605"/>
        <dbReference type="ChEBI" id="CHEBI:15378"/>
        <dbReference type="ChEBI" id="CHEBI:30013"/>
        <dbReference type="ChEBI" id="CHEBI:30616"/>
        <dbReference type="ChEBI" id="CHEBI:61977"/>
        <dbReference type="ChEBI" id="CHEBI:456216"/>
        <dbReference type="EC" id="2.7.11.1"/>
    </reaction>
</comment>
<proteinExistence type="predicted"/>
<sequence>MYLINFFPSPLIISVVVIIFLLSLSFPESACSEDFSNPDCKSLFECGRLRDIGYPFWGNGRPSYCGHPKFELRCERGEPTIEIKSQKYHVLDIHHETQILKIARFLDLLNGNIVCPSDTTIDSEFFGYTSNDRNATLFYDCHPESQLPQNSDLLCMKDKKPEHAYFVTDVNLANQLASRCEFSVVVPVLATAAQGLADHSLLANEVLDQGFEVEWIADETQCRACVESGGICGYNSTSQKHFCGCGESHDQAYPSSCPNPPELPPASDFAESKFANISKTIMMAVVAAGVATLFASILIIFCFKRKMSKHRLMFIWRKRSDADQNIEEFVRNYGSQAPKRYSYSNVKKMTNSFKDKLGQGGYGGVYKGKLGDGHLVAVKVLNTSKGNGDEFINEVASISRTSHVNIVRLLGFCFEGGKKALIYEFMSNGSLENFLCSENPMKAGKHLGWEKLYQIAVGIARGLEYLHCGCRTKILHFDVKPHNILLDQDFSPKISDFGLAKLCPPKESIISMSAARGTIGYVAPEVFCRNFGQVSHKSDVYSYGMMVLEMVGGRQNVNGMVDHTSETYFPHWIYKRLERQEDLGLEGIENKEENKITRKMIVVGLWCIQTNPLHRPCMSKVIEMLEGSIEALQIPPKPFLSSPPRFPINSSSIKSTLSQ</sequence>
<evidence type="ECO:0000259" key="18">
    <source>
        <dbReference type="PROSITE" id="PS50011"/>
    </source>
</evidence>
<evidence type="ECO:0000313" key="19">
    <source>
        <dbReference type="EMBL" id="KAJ9676952.1"/>
    </source>
</evidence>
<dbReference type="Pfam" id="PF13947">
    <property type="entry name" value="GUB_WAK_bind"/>
    <property type="match status" value="1"/>
</dbReference>
<evidence type="ECO:0000256" key="16">
    <source>
        <dbReference type="SAM" id="Phobius"/>
    </source>
</evidence>
<feature type="binding site" evidence="15">
    <location>
        <position position="379"/>
    </location>
    <ligand>
        <name>ATP</name>
        <dbReference type="ChEBI" id="CHEBI:30616"/>
    </ligand>
</feature>
<dbReference type="GO" id="GO:0016020">
    <property type="term" value="C:membrane"/>
    <property type="evidence" value="ECO:0007669"/>
    <property type="project" value="UniProtKB-SubCell"/>
</dbReference>
<dbReference type="PANTHER" id="PTHR27009">
    <property type="entry name" value="RUST RESISTANCE KINASE LR10-RELATED"/>
    <property type="match status" value="1"/>
</dbReference>
<dbReference type="SUPFAM" id="SSF56112">
    <property type="entry name" value="Protein kinase-like (PK-like)"/>
    <property type="match status" value="1"/>
</dbReference>
<keyword evidence="5 16" id="KW-0812">Transmembrane</keyword>
<evidence type="ECO:0000256" key="1">
    <source>
        <dbReference type="ARBA" id="ARBA00004479"/>
    </source>
</evidence>
<dbReference type="EMBL" id="JARBHA010000017">
    <property type="protein sequence ID" value="KAJ9676952.1"/>
    <property type="molecule type" value="Genomic_DNA"/>
</dbReference>
<evidence type="ECO:0000256" key="13">
    <source>
        <dbReference type="ARBA" id="ARBA00047899"/>
    </source>
</evidence>
<keyword evidence="4" id="KW-0808">Transferase</keyword>
<dbReference type="InterPro" id="IPR045874">
    <property type="entry name" value="LRK10/LRL21-25-like"/>
</dbReference>